<comment type="caution">
    <text evidence="1">The sequence shown here is derived from an EMBL/GenBank/DDBJ whole genome shotgun (WGS) entry which is preliminary data.</text>
</comment>
<dbReference type="EMBL" id="BGZK01000459">
    <property type="protein sequence ID" value="GBP44816.1"/>
    <property type="molecule type" value="Genomic_DNA"/>
</dbReference>
<evidence type="ECO:0000313" key="1">
    <source>
        <dbReference type="EMBL" id="GBP44816.1"/>
    </source>
</evidence>
<keyword evidence="2" id="KW-1185">Reference proteome</keyword>
<proteinExistence type="predicted"/>
<protein>
    <submittedName>
        <fullName evidence="1">Uncharacterized protein</fullName>
    </submittedName>
</protein>
<reference evidence="1 2" key="1">
    <citation type="journal article" date="2019" name="Commun. Biol.">
        <title>The bagworm genome reveals a unique fibroin gene that provides high tensile strength.</title>
        <authorList>
            <person name="Kono N."/>
            <person name="Nakamura H."/>
            <person name="Ohtoshi R."/>
            <person name="Tomita M."/>
            <person name="Numata K."/>
            <person name="Arakawa K."/>
        </authorList>
    </citation>
    <scope>NUCLEOTIDE SEQUENCE [LARGE SCALE GENOMIC DNA]</scope>
</reference>
<name>A0A4C1VZX8_EUMVA</name>
<gene>
    <name evidence="1" type="ORF">EVAR_75684_1</name>
</gene>
<sequence>MNNSTGTIIESKNEIGVDSKPFHCGRGSLWPTSLQNKNGPVRPVRYHTLTKNGGEVVDFAITIRPMSESAGGPLPFIALLFLHQSSITNQEAGRALVIPLRLQIPMGGGGTISFLMTLPFVCLSNML</sequence>
<dbReference type="Proteomes" id="UP000299102">
    <property type="component" value="Unassembled WGS sequence"/>
</dbReference>
<organism evidence="1 2">
    <name type="scientific">Eumeta variegata</name>
    <name type="common">Bagworm moth</name>
    <name type="synonym">Eumeta japonica</name>
    <dbReference type="NCBI Taxonomy" id="151549"/>
    <lineage>
        <taxon>Eukaryota</taxon>
        <taxon>Metazoa</taxon>
        <taxon>Ecdysozoa</taxon>
        <taxon>Arthropoda</taxon>
        <taxon>Hexapoda</taxon>
        <taxon>Insecta</taxon>
        <taxon>Pterygota</taxon>
        <taxon>Neoptera</taxon>
        <taxon>Endopterygota</taxon>
        <taxon>Lepidoptera</taxon>
        <taxon>Glossata</taxon>
        <taxon>Ditrysia</taxon>
        <taxon>Tineoidea</taxon>
        <taxon>Psychidae</taxon>
        <taxon>Oiketicinae</taxon>
        <taxon>Eumeta</taxon>
    </lineage>
</organism>
<accession>A0A4C1VZX8</accession>
<dbReference type="AlphaFoldDB" id="A0A4C1VZX8"/>
<evidence type="ECO:0000313" key="2">
    <source>
        <dbReference type="Proteomes" id="UP000299102"/>
    </source>
</evidence>